<keyword evidence="3" id="KW-1185">Reference proteome</keyword>
<name>A0A4Y2GK00_ARAVE</name>
<reference evidence="2 3" key="1">
    <citation type="journal article" date="2019" name="Sci. Rep.">
        <title>Orb-weaving spider Araneus ventricosus genome elucidates the spidroin gene catalogue.</title>
        <authorList>
            <person name="Kono N."/>
            <person name="Nakamura H."/>
            <person name="Ohtoshi R."/>
            <person name="Moran D.A.P."/>
            <person name="Shinohara A."/>
            <person name="Yoshida Y."/>
            <person name="Fujiwara M."/>
            <person name="Mori M."/>
            <person name="Tomita M."/>
            <person name="Arakawa K."/>
        </authorList>
    </citation>
    <scope>NUCLEOTIDE SEQUENCE [LARGE SCALE GENOMIC DNA]</scope>
</reference>
<dbReference type="EMBL" id="BGPR01001396">
    <property type="protein sequence ID" value="GBM52838.1"/>
    <property type="molecule type" value="Genomic_DNA"/>
</dbReference>
<proteinExistence type="predicted"/>
<feature type="region of interest" description="Disordered" evidence="1">
    <location>
        <begin position="1"/>
        <end position="44"/>
    </location>
</feature>
<protein>
    <submittedName>
        <fullName evidence="2">Uncharacterized protein</fullName>
    </submittedName>
</protein>
<evidence type="ECO:0000256" key="1">
    <source>
        <dbReference type="SAM" id="MobiDB-lite"/>
    </source>
</evidence>
<organism evidence="2 3">
    <name type="scientific">Araneus ventricosus</name>
    <name type="common">Orbweaver spider</name>
    <name type="synonym">Epeira ventricosa</name>
    <dbReference type="NCBI Taxonomy" id="182803"/>
    <lineage>
        <taxon>Eukaryota</taxon>
        <taxon>Metazoa</taxon>
        <taxon>Ecdysozoa</taxon>
        <taxon>Arthropoda</taxon>
        <taxon>Chelicerata</taxon>
        <taxon>Arachnida</taxon>
        <taxon>Araneae</taxon>
        <taxon>Araneomorphae</taxon>
        <taxon>Entelegynae</taxon>
        <taxon>Araneoidea</taxon>
        <taxon>Araneidae</taxon>
        <taxon>Araneus</taxon>
    </lineage>
</organism>
<evidence type="ECO:0000313" key="3">
    <source>
        <dbReference type="Proteomes" id="UP000499080"/>
    </source>
</evidence>
<evidence type="ECO:0000313" key="2">
    <source>
        <dbReference type="EMBL" id="GBM52838.1"/>
    </source>
</evidence>
<feature type="non-terminal residue" evidence="2">
    <location>
        <position position="44"/>
    </location>
</feature>
<accession>A0A4Y2GK00</accession>
<gene>
    <name evidence="2" type="ORF">AVEN_154172_1</name>
</gene>
<feature type="compositionally biased region" description="Polar residues" evidence="1">
    <location>
        <begin position="1"/>
        <end position="34"/>
    </location>
</feature>
<dbReference type="AlphaFoldDB" id="A0A4Y2GK00"/>
<comment type="caution">
    <text evidence="2">The sequence shown here is derived from an EMBL/GenBank/DDBJ whole genome shotgun (WGS) entry which is preliminary data.</text>
</comment>
<dbReference type="Proteomes" id="UP000499080">
    <property type="component" value="Unassembled WGS sequence"/>
</dbReference>
<sequence>MLMTLSSCLANPREQSSSRKSNTGLTNTNSSYLQKNPPPSSPAD</sequence>